<gene>
    <name evidence="5" type="ORF">ORJ04_05675</name>
</gene>
<feature type="transmembrane region" description="Helical" evidence="2">
    <location>
        <begin position="385"/>
        <end position="405"/>
    </location>
</feature>
<organism evidence="5 6">
    <name type="scientific">Rheinheimera baltica</name>
    <dbReference type="NCBI Taxonomy" id="67576"/>
    <lineage>
        <taxon>Bacteria</taxon>
        <taxon>Pseudomonadati</taxon>
        <taxon>Pseudomonadota</taxon>
        <taxon>Gammaproteobacteria</taxon>
        <taxon>Chromatiales</taxon>
        <taxon>Chromatiaceae</taxon>
        <taxon>Rheinheimera</taxon>
    </lineage>
</organism>
<dbReference type="EMBL" id="JAPJDZ010000009">
    <property type="protein sequence ID" value="MDP5135435.1"/>
    <property type="molecule type" value="Genomic_DNA"/>
</dbReference>
<dbReference type="SUPFAM" id="SSF55073">
    <property type="entry name" value="Nucleotide cyclase"/>
    <property type="match status" value="1"/>
</dbReference>
<keyword evidence="6" id="KW-1185">Reference proteome</keyword>
<dbReference type="Gene3D" id="1.25.40.10">
    <property type="entry name" value="Tetratricopeptide repeat domain"/>
    <property type="match status" value="1"/>
</dbReference>
<accession>A0ABT9HX98</accession>
<keyword evidence="2" id="KW-1133">Transmembrane helix</keyword>
<keyword evidence="2" id="KW-0472">Membrane</keyword>
<reference evidence="5 6" key="1">
    <citation type="submission" date="2022-11" db="EMBL/GenBank/DDBJ databases">
        <title>Viruses from the air-sea interface of a natural surface slick.</title>
        <authorList>
            <person name="Rahlff J."/>
            <person name="Holmfeldt K."/>
        </authorList>
    </citation>
    <scope>NUCLEOTIDE SEQUENCE [LARGE SCALE GENOMIC DNA]</scope>
    <source>
        <strain evidence="5 6">SMS4</strain>
    </source>
</reference>
<dbReference type="PROSITE" id="PS50887">
    <property type="entry name" value="GGDEF"/>
    <property type="match status" value="1"/>
</dbReference>
<proteinExistence type="predicted"/>
<name>A0ABT9HX98_9GAMM</name>
<evidence type="ECO:0000256" key="2">
    <source>
        <dbReference type="SAM" id="Phobius"/>
    </source>
</evidence>
<keyword evidence="2" id="KW-0812">Transmembrane</keyword>
<dbReference type="InterPro" id="IPR050469">
    <property type="entry name" value="Diguanylate_Cyclase"/>
</dbReference>
<dbReference type="PANTHER" id="PTHR45138">
    <property type="entry name" value="REGULATORY COMPONENTS OF SENSORY TRANSDUCTION SYSTEM"/>
    <property type="match status" value="1"/>
</dbReference>
<dbReference type="CDD" id="cd01949">
    <property type="entry name" value="GGDEF"/>
    <property type="match status" value="1"/>
</dbReference>
<evidence type="ECO:0000256" key="1">
    <source>
        <dbReference type="ARBA" id="ARBA00012528"/>
    </source>
</evidence>
<evidence type="ECO:0000313" key="6">
    <source>
        <dbReference type="Proteomes" id="UP001231109"/>
    </source>
</evidence>
<dbReference type="InterPro" id="IPR029787">
    <property type="entry name" value="Nucleotide_cyclase"/>
</dbReference>
<feature type="domain" description="GGDEF" evidence="4">
    <location>
        <begin position="445"/>
        <end position="578"/>
    </location>
</feature>
<dbReference type="SMART" id="SM00267">
    <property type="entry name" value="GGDEF"/>
    <property type="match status" value="1"/>
</dbReference>
<dbReference type="Proteomes" id="UP001231109">
    <property type="component" value="Unassembled WGS sequence"/>
</dbReference>
<sequence length="581" mass="66463">MFNSLHLRKSRSILAAAFLLISCQVSADNWAALTELDKIKTQNFEQFSSSLDEWLVKDTELNVKEQHYVKFLDLFRNVYLKGYTSVIDEIEQMLQQDLPLTLKFRLSALAVNAYQIKRDFRKAFLYADDILRTANEIDDAYTLRQVLAPMAHLYIDARQKDLAQFYIERLRAVTQQEDRACFADYLDFRLHIYFSSIDELSTHAQAAVNSCKDVGETLWQDLAYAQWAKAYLDNNQIDDAITLMDQFRASALASSYPVLVGSVYNVDANIALERKDYISAKRYLKLAFEKSASNESQELRMYLNETAYKIAFNEGNFEQALEYYKVFKQIANLLDKDRADKQLSYELVKSEIEVKNQRIELLNKDNELLYLQKNVYESEAKQNRLLVLVLASVLVLAIVMAYRGITGRRRFKRIAEYDHLTGISNRYHFNNQAQVALDYCESNAKPVALILFDLDFFKNINDTYGHAIGDWTLQQVVNTCRNFMRNNDVFGRIGGEEFVVVLPGCHTDKALLLAEICRDAIANIDTAVSGTEFALTASFGVTGADSSGYQLKQLLADADSAMYRAKEAGRNQVVSFAPEQE</sequence>
<dbReference type="Pfam" id="PF00990">
    <property type="entry name" value="GGDEF"/>
    <property type="match status" value="1"/>
</dbReference>
<evidence type="ECO:0000259" key="4">
    <source>
        <dbReference type="PROSITE" id="PS50887"/>
    </source>
</evidence>
<comment type="caution">
    <text evidence="5">The sequence shown here is derived from an EMBL/GenBank/DDBJ whole genome shotgun (WGS) entry which is preliminary data.</text>
</comment>
<dbReference type="PANTHER" id="PTHR45138:SF24">
    <property type="entry name" value="DIGUANYLATE CYCLASE DGCC-RELATED"/>
    <property type="match status" value="1"/>
</dbReference>
<feature type="chain" id="PRO_5045211839" description="diguanylate cyclase" evidence="3">
    <location>
        <begin position="28"/>
        <end position="581"/>
    </location>
</feature>
<dbReference type="RefSeq" id="WP_305974402.1">
    <property type="nucleotide sequence ID" value="NZ_JAPJDZ010000009.1"/>
</dbReference>
<dbReference type="EC" id="2.7.7.65" evidence="1"/>
<dbReference type="InterPro" id="IPR000160">
    <property type="entry name" value="GGDEF_dom"/>
</dbReference>
<protein>
    <recommendedName>
        <fullName evidence="1">diguanylate cyclase</fullName>
        <ecNumber evidence="1">2.7.7.65</ecNumber>
    </recommendedName>
</protein>
<keyword evidence="3" id="KW-0732">Signal</keyword>
<dbReference type="NCBIfam" id="TIGR00254">
    <property type="entry name" value="GGDEF"/>
    <property type="match status" value="1"/>
</dbReference>
<evidence type="ECO:0000313" key="5">
    <source>
        <dbReference type="EMBL" id="MDP5135435.1"/>
    </source>
</evidence>
<dbReference type="InterPro" id="IPR043128">
    <property type="entry name" value="Rev_trsase/Diguanyl_cyclase"/>
</dbReference>
<evidence type="ECO:0000256" key="3">
    <source>
        <dbReference type="SAM" id="SignalP"/>
    </source>
</evidence>
<feature type="signal peptide" evidence="3">
    <location>
        <begin position="1"/>
        <end position="27"/>
    </location>
</feature>
<dbReference type="InterPro" id="IPR011990">
    <property type="entry name" value="TPR-like_helical_dom_sf"/>
</dbReference>
<dbReference type="Gene3D" id="3.30.70.270">
    <property type="match status" value="1"/>
</dbReference>